<dbReference type="AlphaFoldDB" id="F1LAV4"/>
<dbReference type="CDD" id="cd02440">
    <property type="entry name" value="AdoMet_MTases"/>
    <property type="match status" value="1"/>
</dbReference>
<dbReference type="PROSITE" id="PS51682">
    <property type="entry name" value="SAM_OMT_I"/>
    <property type="match status" value="1"/>
</dbReference>
<evidence type="ECO:0000256" key="5">
    <source>
        <dbReference type="SAM" id="SignalP"/>
    </source>
</evidence>
<keyword evidence="2 6" id="KW-0808">Transferase</keyword>
<dbReference type="Gene3D" id="3.40.50.150">
    <property type="entry name" value="Vaccinia Virus protein VP39"/>
    <property type="match status" value="1"/>
</dbReference>
<dbReference type="InterPro" id="IPR050362">
    <property type="entry name" value="Cation-dep_OMT"/>
</dbReference>
<organism evidence="6">
    <name type="scientific">Ascaris suum</name>
    <name type="common">Pig roundworm</name>
    <name type="synonym">Ascaris lumbricoides</name>
    <dbReference type="NCBI Taxonomy" id="6253"/>
    <lineage>
        <taxon>Eukaryota</taxon>
        <taxon>Metazoa</taxon>
        <taxon>Ecdysozoa</taxon>
        <taxon>Nematoda</taxon>
        <taxon>Chromadorea</taxon>
        <taxon>Rhabditida</taxon>
        <taxon>Spirurina</taxon>
        <taxon>Ascaridomorpha</taxon>
        <taxon>Ascaridoidea</taxon>
        <taxon>Ascarididae</taxon>
        <taxon>Ascaris</taxon>
    </lineage>
</organism>
<dbReference type="GO" id="GO:0032259">
    <property type="term" value="P:methylation"/>
    <property type="evidence" value="ECO:0007669"/>
    <property type="project" value="UniProtKB-KW"/>
</dbReference>
<dbReference type="GO" id="GO:0008171">
    <property type="term" value="F:O-methyltransferase activity"/>
    <property type="evidence" value="ECO:0007669"/>
    <property type="project" value="InterPro"/>
</dbReference>
<keyword evidence="5" id="KW-0732">Signal</keyword>
<dbReference type="PANTHER" id="PTHR10509">
    <property type="entry name" value="O-METHYLTRANSFERASE-RELATED"/>
    <property type="match status" value="1"/>
</dbReference>
<keyword evidence="1 6" id="KW-0489">Methyltransferase</keyword>
<dbReference type="EMBL" id="JI175832">
    <property type="protein sequence ID" value="ADY47258.1"/>
    <property type="molecule type" value="mRNA"/>
</dbReference>
<dbReference type="InterPro" id="IPR002935">
    <property type="entry name" value="SAM_O-MeTrfase"/>
</dbReference>
<evidence type="ECO:0000256" key="4">
    <source>
        <dbReference type="ARBA" id="ARBA00023453"/>
    </source>
</evidence>
<dbReference type="Pfam" id="PF01596">
    <property type="entry name" value="Methyltransf_3"/>
    <property type="match status" value="1"/>
</dbReference>
<dbReference type="PANTHER" id="PTHR10509:SF93">
    <property type="entry name" value="CATECHOL O-METHYLTRANSFERASE DOMAIN-CONTAINING PROTEIN 1"/>
    <property type="match status" value="1"/>
</dbReference>
<sequence length="325" mass="36162">MLSYFFIYLFLFLSLFDSSIYSQRIQRSQKEIPISALSATATTTTTTTISNVYNARKEDNRTIAILASNLTLSDLDKNNSTRSGFYTLFLSRPPFPIRPMSTVSKSYESDDPIITYCSNVSVKQDPVQQKLSENTIKNAPMAMMLGAPEVLQFGQNLIRLTHAKRALDIGTFTGASALAWALAIPADGEVISMDISHENLKRYGKELIDSKPEISKKINFKLGPAVQTLDSLIAAGESGKWDFAFIDADKINYPNYYEKCVQLLRPGGVILIDNALWGGSVIFEEKDESAKAIDETNHKIANDSRVDNMLLNLGDGTHVVFKKYE</sequence>
<keyword evidence="3" id="KW-0949">S-adenosyl-L-methionine</keyword>
<dbReference type="GO" id="GO:0008757">
    <property type="term" value="F:S-adenosylmethionine-dependent methyltransferase activity"/>
    <property type="evidence" value="ECO:0007669"/>
    <property type="project" value="TreeGrafter"/>
</dbReference>
<feature type="chain" id="PRO_5003265505" evidence="5">
    <location>
        <begin position="23"/>
        <end position="325"/>
    </location>
</feature>
<proteinExistence type="evidence at transcript level"/>
<reference evidence="6" key="1">
    <citation type="journal article" date="2011" name="Genome Res.">
        <title>Deep small RNA sequencing from the nematode Ascaris reveals conservation, functional diversification, and novel developmental profiles.</title>
        <authorList>
            <person name="Wang J."/>
            <person name="Czech B."/>
            <person name="Crunk A."/>
            <person name="Wallace A."/>
            <person name="Mitreva M."/>
            <person name="Hannon G.J."/>
            <person name="Davis R.E."/>
        </authorList>
    </citation>
    <scope>NUCLEOTIDE SEQUENCE</scope>
</reference>
<feature type="signal peptide" evidence="5">
    <location>
        <begin position="1"/>
        <end position="22"/>
    </location>
</feature>
<dbReference type="SUPFAM" id="SSF53335">
    <property type="entry name" value="S-adenosyl-L-methionine-dependent methyltransferases"/>
    <property type="match status" value="1"/>
</dbReference>
<dbReference type="InterPro" id="IPR029063">
    <property type="entry name" value="SAM-dependent_MTases_sf"/>
</dbReference>
<evidence type="ECO:0000256" key="1">
    <source>
        <dbReference type="ARBA" id="ARBA00022603"/>
    </source>
</evidence>
<evidence type="ECO:0000256" key="2">
    <source>
        <dbReference type="ARBA" id="ARBA00022679"/>
    </source>
</evidence>
<name>F1LAV4_ASCSU</name>
<evidence type="ECO:0000313" key="6">
    <source>
        <dbReference type="EMBL" id="ADY47258.1"/>
    </source>
</evidence>
<evidence type="ECO:0000256" key="3">
    <source>
        <dbReference type="ARBA" id="ARBA00022691"/>
    </source>
</evidence>
<comment type="similarity">
    <text evidence="4">Belongs to the class I-like SAM-binding methyltransferase superfamily. Cation-dependent O-methyltransferase family.</text>
</comment>
<accession>F1LAV4</accession>
<protein>
    <submittedName>
        <fullName evidence="6">Catechol O-methyltransferase domain-containing protein 1</fullName>
    </submittedName>
</protein>